<dbReference type="CDD" id="cd00093">
    <property type="entry name" value="HTH_XRE"/>
    <property type="match status" value="1"/>
</dbReference>
<proteinExistence type="predicted"/>
<dbReference type="Gene3D" id="1.10.260.40">
    <property type="entry name" value="lambda repressor-like DNA-binding domains"/>
    <property type="match status" value="1"/>
</dbReference>
<dbReference type="PROSITE" id="PS50943">
    <property type="entry name" value="HTH_CROC1"/>
    <property type="match status" value="1"/>
</dbReference>
<dbReference type="InterPro" id="IPR039418">
    <property type="entry name" value="LexA-like"/>
</dbReference>
<dbReference type="EMBL" id="JAJEPX010000008">
    <property type="protein sequence ID" value="MCC2176384.1"/>
    <property type="molecule type" value="Genomic_DNA"/>
</dbReference>
<keyword evidence="1" id="KW-0805">Transcription regulation</keyword>
<evidence type="ECO:0000256" key="3">
    <source>
        <dbReference type="ARBA" id="ARBA00023163"/>
    </source>
</evidence>
<dbReference type="CDD" id="cd06529">
    <property type="entry name" value="S24_LexA-like"/>
    <property type="match status" value="1"/>
</dbReference>
<accession>A0AAW4W0F5</accession>
<dbReference type="SUPFAM" id="SSF47413">
    <property type="entry name" value="lambda repressor-like DNA-binding domains"/>
    <property type="match status" value="1"/>
</dbReference>
<dbReference type="InterPro" id="IPR010982">
    <property type="entry name" value="Lambda_DNA-bd_dom_sf"/>
</dbReference>
<keyword evidence="6" id="KW-1185">Reference proteome</keyword>
<dbReference type="InterPro" id="IPR001387">
    <property type="entry name" value="Cro/C1-type_HTH"/>
</dbReference>
<dbReference type="Gene3D" id="2.10.109.10">
    <property type="entry name" value="Umud Fragment, subunit A"/>
    <property type="match status" value="1"/>
</dbReference>
<evidence type="ECO:0000256" key="1">
    <source>
        <dbReference type="ARBA" id="ARBA00023015"/>
    </source>
</evidence>
<dbReference type="Pfam" id="PF00717">
    <property type="entry name" value="Peptidase_S24"/>
    <property type="match status" value="1"/>
</dbReference>
<dbReference type="RefSeq" id="WP_227600349.1">
    <property type="nucleotide sequence ID" value="NZ_JAJEPX010000008.1"/>
</dbReference>
<dbReference type="GO" id="GO:0003677">
    <property type="term" value="F:DNA binding"/>
    <property type="evidence" value="ECO:0007669"/>
    <property type="project" value="UniProtKB-KW"/>
</dbReference>
<evidence type="ECO:0000259" key="4">
    <source>
        <dbReference type="PROSITE" id="PS50943"/>
    </source>
</evidence>
<keyword evidence="2" id="KW-0238">DNA-binding</keyword>
<dbReference type="SUPFAM" id="SSF51306">
    <property type="entry name" value="LexA/Signal peptidase"/>
    <property type="match status" value="1"/>
</dbReference>
<dbReference type="InterPro" id="IPR015927">
    <property type="entry name" value="Peptidase_S24_S26A/B/C"/>
</dbReference>
<name>A0AAW4W0F5_9FIRM</name>
<protein>
    <submittedName>
        <fullName evidence="5">XRE family transcriptional regulator</fullName>
    </submittedName>
</protein>
<dbReference type="AlphaFoldDB" id="A0AAW4W0F5"/>
<dbReference type="PANTHER" id="PTHR40661:SF1">
    <property type="entry name" value="HTH CRO_C1-TYPE DOMAIN-CONTAINING PROTEIN"/>
    <property type="match status" value="1"/>
</dbReference>
<keyword evidence="3" id="KW-0804">Transcription</keyword>
<gene>
    <name evidence="5" type="ORF">LKD22_04445</name>
</gene>
<dbReference type="Proteomes" id="UP001298753">
    <property type="component" value="Unassembled WGS sequence"/>
</dbReference>
<evidence type="ECO:0000313" key="5">
    <source>
        <dbReference type="EMBL" id="MCC2176384.1"/>
    </source>
</evidence>
<dbReference type="PANTHER" id="PTHR40661">
    <property type="match status" value="1"/>
</dbReference>
<evidence type="ECO:0000313" key="6">
    <source>
        <dbReference type="Proteomes" id="UP001298753"/>
    </source>
</evidence>
<reference evidence="5 6" key="1">
    <citation type="submission" date="2021-10" db="EMBL/GenBank/DDBJ databases">
        <title>Anaerobic single-cell dispensing facilitates the cultivation of human gut bacteria.</title>
        <authorList>
            <person name="Afrizal A."/>
        </authorList>
    </citation>
    <scope>NUCLEOTIDE SEQUENCE [LARGE SCALE GENOMIC DNA]</scope>
    <source>
        <strain evidence="5 6">CLA-AA-H270</strain>
    </source>
</reference>
<evidence type="ECO:0000256" key="2">
    <source>
        <dbReference type="ARBA" id="ARBA00023125"/>
    </source>
</evidence>
<dbReference type="InterPro" id="IPR036286">
    <property type="entry name" value="LexA/Signal_pep-like_sf"/>
</dbReference>
<dbReference type="GeneID" id="98661079"/>
<organism evidence="5 6">
    <name type="scientific">Agathobaculum butyriciproducens</name>
    <dbReference type="NCBI Taxonomy" id="1628085"/>
    <lineage>
        <taxon>Bacteria</taxon>
        <taxon>Bacillati</taxon>
        <taxon>Bacillota</taxon>
        <taxon>Clostridia</taxon>
        <taxon>Eubacteriales</taxon>
        <taxon>Butyricicoccaceae</taxon>
        <taxon>Agathobaculum</taxon>
    </lineage>
</organism>
<feature type="domain" description="HTH cro/C1-type" evidence="4">
    <location>
        <begin position="58"/>
        <end position="94"/>
    </location>
</feature>
<comment type="caution">
    <text evidence="5">The sequence shown here is derived from an EMBL/GenBank/DDBJ whole genome shotgun (WGS) entry which is preliminary data.</text>
</comment>
<sequence length="273" mass="30761">MKKANRSSKIINFKDFNTGYNAVSEREDNIIGKKIADFRAANKMSLTDLRILLEIYGISITNASISKWETGASVPNIYQFIAVMQALGIDENISFFTRAAAQLNPEGLRKLREYRDDLIATGKYRVVARHSYEEECIDMPISTLSVSAGTGTFLDEENFETISFPKSAVPDRADFGVRVCGDSMEPVYHDGQIAWIQECSELSPGEVGIFMYDGDGYIKMYDEQEPCKAERYDFTDSDGTLHMQSVLISYNKKYEPKLVSPLVRFSIVGRVLN</sequence>